<dbReference type="Gene3D" id="3.90.850.10">
    <property type="entry name" value="Fumarylacetoacetase-like, C-terminal domain"/>
    <property type="match status" value="1"/>
</dbReference>
<feature type="domain" description="Fumarylacetoacetase N-terminal" evidence="12">
    <location>
        <begin position="29"/>
        <end position="132"/>
    </location>
</feature>
<keyword evidence="6 13" id="KW-0378">Hydrolase</keyword>
<protein>
    <recommendedName>
        <fullName evidence="4">fumarylacetoacetase</fullName>
        <ecNumber evidence="4">3.7.1.2</ecNumber>
    </recommendedName>
</protein>
<keyword evidence="8" id="KW-0460">Magnesium</keyword>
<feature type="domain" description="Fumarylacetoacetase-like C-terminal" evidence="11">
    <location>
        <begin position="168"/>
        <end position="415"/>
    </location>
</feature>
<dbReference type="Pfam" id="PF09298">
    <property type="entry name" value="FAA_hydrolase_N"/>
    <property type="match status" value="1"/>
</dbReference>
<comment type="caution">
    <text evidence="13">The sequence shown here is derived from an EMBL/GenBank/DDBJ whole genome shotgun (WGS) entry which is preliminary data.</text>
</comment>
<reference evidence="13 14" key="1">
    <citation type="submission" date="2018-12" db="EMBL/GenBank/DDBJ databases">
        <title>The genome sequences of strain 502.</title>
        <authorList>
            <person name="Gao J."/>
            <person name="Sun J."/>
        </authorList>
    </citation>
    <scope>NUCLEOTIDE SEQUENCE [LARGE SCALE GENOMIC DNA]</scope>
    <source>
        <strain evidence="13 14">502</strain>
    </source>
</reference>
<proteinExistence type="predicted"/>
<dbReference type="EC" id="3.7.1.2" evidence="4"/>
<keyword evidence="14" id="KW-1185">Reference proteome</keyword>
<evidence type="ECO:0000256" key="3">
    <source>
        <dbReference type="ARBA" id="ARBA00004782"/>
    </source>
</evidence>
<dbReference type="Proteomes" id="UP000271137">
    <property type="component" value="Unassembled WGS sequence"/>
</dbReference>
<evidence type="ECO:0000256" key="4">
    <source>
        <dbReference type="ARBA" id="ARBA00012094"/>
    </source>
</evidence>
<evidence type="ECO:0000256" key="1">
    <source>
        <dbReference type="ARBA" id="ARBA00001913"/>
    </source>
</evidence>
<evidence type="ECO:0000256" key="10">
    <source>
        <dbReference type="ARBA" id="ARBA00023232"/>
    </source>
</evidence>
<dbReference type="NCBIfam" id="TIGR01266">
    <property type="entry name" value="fum_ac_acetase"/>
    <property type="match status" value="1"/>
</dbReference>
<comment type="pathway">
    <text evidence="3">Amino-acid degradation; L-phenylalanine degradation; acetoacetate and fumarate from L-phenylalanine: step 6/6.</text>
</comment>
<name>A0ABY0A7F4_9BURK</name>
<dbReference type="SUPFAM" id="SSF63433">
    <property type="entry name" value="Fumarylacetoacetate hydrolase, FAH, N-terminal domain"/>
    <property type="match status" value="1"/>
</dbReference>
<evidence type="ECO:0000256" key="5">
    <source>
        <dbReference type="ARBA" id="ARBA00022723"/>
    </source>
</evidence>
<dbReference type="PANTHER" id="PTHR43069:SF2">
    <property type="entry name" value="FUMARYLACETOACETASE"/>
    <property type="match status" value="1"/>
</dbReference>
<dbReference type="SUPFAM" id="SSF56529">
    <property type="entry name" value="FAH"/>
    <property type="match status" value="1"/>
</dbReference>
<dbReference type="Gene3D" id="2.30.30.230">
    <property type="entry name" value="Fumarylacetoacetase, N-terminal domain"/>
    <property type="match status" value="1"/>
</dbReference>
<dbReference type="InterPro" id="IPR011234">
    <property type="entry name" value="Fumarylacetoacetase-like_C"/>
</dbReference>
<evidence type="ECO:0000256" key="6">
    <source>
        <dbReference type="ARBA" id="ARBA00022801"/>
    </source>
</evidence>
<evidence type="ECO:0000256" key="7">
    <source>
        <dbReference type="ARBA" id="ARBA00022837"/>
    </source>
</evidence>
<evidence type="ECO:0000259" key="11">
    <source>
        <dbReference type="Pfam" id="PF01557"/>
    </source>
</evidence>
<dbReference type="InterPro" id="IPR036462">
    <property type="entry name" value="Fumarylacetoacetase_N_sf"/>
</dbReference>
<evidence type="ECO:0000256" key="2">
    <source>
        <dbReference type="ARBA" id="ARBA00001946"/>
    </source>
</evidence>
<comment type="cofactor">
    <cofactor evidence="2">
        <name>Mg(2+)</name>
        <dbReference type="ChEBI" id="CHEBI:18420"/>
    </cofactor>
</comment>
<evidence type="ECO:0000259" key="12">
    <source>
        <dbReference type="Pfam" id="PF09298"/>
    </source>
</evidence>
<keyword evidence="7" id="KW-0106">Calcium</keyword>
<comment type="cofactor">
    <cofactor evidence="1">
        <name>Ca(2+)</name>
        <dbReference type="ChEBI" id="CHEBI:29108"/>
    </cofactor>
</comment>
<evidence type="ECO:0000256" key="8">
    <source>
        <dbReference type="ARBA" id="ARBA00022842"/>
    </source>
</evidence>
<dbReference type="EMBL" id="RXFQ01000006">
    <property type="protein sequence ID" value="RSZ37319.1"/>
    <property type="molecule type" value="Genomic_DNA"/>
</dbReference>
<dbReference type="InterPro" id="IPR015377">
    <property type="entry name" value="Fumarylacetoacetase_N"/>
</dbReference>
<keyword evidence="9" id="KW-0828">Tyrosine catabolism</keyword>
<dbReference type="InterPro" id="IPR005959">
    <property type="entry name" value="Fumarylacetoacetase"/>
</dbReference>
<keyword evidence="10" id="KW-0585">Phenylalanine catabolism</keyword>
<evidence type="ECO:0000256" key="9">
    <source>
        <dbReference type="ARBA" id="ARBA00022878"/>
    </source>
</evidence>
<gene>
    <name evidence="13" type="primary">fahA</name>
    <name evidence="13" type="ORF">EJO66_11455</name>
</gene>
<sequence length="440" mass="47486">MIALNHTHDVDASSWVAAANAAGTDFPIQNLPYAVFRRTGSPQPFRGGVAIGDQVLDMAALSARQLLDGLALDAARAAALPALNDFFTLGGAAWRALRHAVFALLRDDAPAATMHAVRECLVPQAEVEYTVPARIGDYTDFYTSIDHALNISRLMNPEGDVTPNFRWIPTAYHGRVSTIGISGQRFHRPMGQTMAPGAEAPTYHACARLDYELELGIWIGEGNAAGEAIPLEHAEEHVFGICLLNDWSARDIQFWEMAPLGPFLAKNFATTISPWIVTMEALAPYREAWTRPANEPQPLAYLEGSANRESGAIDIRLEVWLESEKARSEGSGPSRLSRTSFRHQYWSVAQMVAHHTVGGCSLNPGDLFGSGTISGPGPGEAGAIIELARAAQDPVTLANGEQRGFLEDGDAVLLRGWCEKPGHARIGFGESRGMVLPAKG</sequence>
<dbReference type="PANTHER" id="PTHR43069">
    <property type="entry name" value="FUMARYLACETOACETASE"/>
    <property type="match status" value="1"/>
</dbReference>
<accession>A0ABY0A7F4</accession>
<dbReference type="InterPro" id="IPR036663">
    <property type="entry name" value="Fumarylacetoacetase_C_sf"/>
</dbReference>
<organism evidence="13 14">
    <name type="scientific">Variovorax beijingensis</name>
    <dbReference type="NCBI Taxonomy" id="2496117"/>
    <lineage>
        <taxon>Bacteria</taxon>
        <taxon>Pseudomonadati</taxon>
        <taxon>Pseudomonadota</taxon>
        <taxon>Betaproteobacteria</taxon>
        <taxon>Burkholderiales</taxon>
        <taxon>Comamonadaceae</taxon>
        <taxon>Variovorax</taxon>
    </lineage>
</organism>
<dbReference type="GO" id="GO:0004334">
    <property type="term" value="F:fumarylacetoacetase activity"/>
    <property type="evidence" value="ECO:0007669"/>
    <property type="project" value="UniProtKB-EC"/>
</dbReference>
<keyword evidence="5" id="KW-0479">Metal-binding</keyword>
<evidence type="ECO:0000313" key="14">
    <source>
        <dbReference type="Proteomes" id="UP000271137"/>
    </source>
</evidence>
<dbReference type="RefSeq" id="WP_125965314.1">
    <property type="nucleotide sequence ID" value="NZ_RXFQ01000006.1"/>
</dbReference>
<evidence type="ECO:0000313" key="13">
    <source>
        <dbReference type="EMBL" id="RSZ37319.1"/>
    </source>
</evidence>
<dbReference type="Pfam" id="PF01557">
    <property type="entry name" value="FAA_hydrolase"/>
    <property type="match status" value="1"/>
</dbReference>